<feature type="coiled-coil region" evidence="1">
    <location>
        <begin position="271"/>
        <end position="319"/>
    </location>
</feature>
<protein>
    <submittedName>
        <fullName evidence="3">Uncharacterized protein</fullName>
    </submittedName>
</protein>
<reference evidence="3" key="2">
    <citation type="submission" date="2022-01" db="EMBL/GenBank/DDBJ databases">
        <authorList>
            <person name="Yamashiro T."/>
            <person name="Shiraishi A."/>
            <person name="Satake H."/>
            <person name="Nakayama K."/>
        </authorList>
    </citation>
    <scope>NUCLEOTIDE SEQUENCE</scope>
</reference>
<feature type="compositionally biased region" description="Polar residues" evidence="2">
    <location>
        <begin position="174"/>
        <end position="183"/>
    </location>
</feature>
<feature type="region of interest" description="Disordered" evidence="2">
    <location>
        <begin position="28"/>
        <end position="104"/>
    </location>
</feature>
<feature type="compositionally biased region" description="Pro residues" evidence="2">
    <location>
        <begin position="150"/>
        <end position="165"/>
    </location>
</feature>
<proteinExistence type="predicted"/>
<evidence type="ECO:0000313" key="4">
    <source>
        <dbReference type="Proteomes" id="UP001151760"/>
    </source>
</evidence>
<feature type="region of interest" description="Disordered" evidence="2">
    <location>
        <begin position="126"/>
        <end position="184"/>
    </location>
</feature>
<organism evidence="3 4">
    <name type="scientific">Tanacetum coccineum</name>
    <dbReference type="NCBI Taxonomy" id="301880"/>
    <lineage>
        <taxon>Eukaryota</taxon>
        <taxon>Viridiplantae</taxon>
        <taxon>Streptophyta</taxon>
        <taxon>Embryophyta</taxon>
        <taxon>Tracheophyta</taxon>
        <taxon>Spermatophyta</taxon>
        <taxon>Magnoliopsida</taxon>
        <taxon>eudicotyledons</taxon>
        <taxon>Gunneridae</taxon>
        <taxon>Pentapetalae</taxon>
        <taxon>asterids</taxon>
        <taxon>campanulids</taxon>
        <taxon>Asterales</taxon>
        <taxon>Asteraceae</taxon>
        <taxon>Asteroideae</taxon>
        <taxon>Anthemideae</taxon>
        <taxon>Anthemidinae</taxon>
        <taxon>Tanacetum</taxon>
    </lineage>
</organism>
<accession>A0ABQ5CSX9</accession>
<evidence type="ECO:0000256" key="2">
    <source>
        <dbReference type="SAM" id="MobiDB-lite"/>
    </source>
</evidence>
<feature type="compositionally biased region" description="Acidic residues" evidence="2">
    <location>
        <begin position="70"/>
        <end position="94"/>
    </location>
</feature>
<evidence type="ECO:0000256" key="1">
    <source>
        <dbReference type="SAM" id="Coils"/>
    </source>
</evidence>
<gene>
    <name evidence="3" type="ORF">Tco_0909802</name>
</gene>
<evidence type="ECO:0000313" key="3">
    <source>
        <dbReference type="EMBL" id="GJT29527.1"/>
    </source>
</evidence>
<keyword evidence="1" id="KW-0175">Coiled coil</keyword>
<dbReference type="Proteomes" id="UP001151760">
    <property type="component" value="Unassembled WGS sequence"/>
</dbReference>
<sequence>MSRSPMTISLVLDDESVDLSTSYILLLDTKTEPVETPPSPDYVSALDTDTELLEAPASPNYTPRSNTESEPSEIDSEEPEEDPSEEDLMEDDEPLPTQNALTPRIQPSIIRNALLEIVAPPDERYRSPFLSSPSPSPPPSPSSKICISPSLPPSPPVPASPPSDMSPPRKRSKMTSPHPNTTDEAIPTRLCRMVEAHRWVFVIDRICTWRYQEGEPSAFKLDESSSIAHVISVIVEPVHYTIPLLVVRLVRHKDRIKRIQDNLKELPVEKVEFMEQEIKTLQVRVEAAKQRSEVLQDSLKIARDMITELQIRVKDVEARL</sequence>
<comment type="caution">
    <text evidence="3">The sequence shown here is derived from an EMBL/GenBank/DDBJ whole genome shotgun (WGS) entry which is preliminary data.</text>
</comment>
<name>A0ABQ5CSX9_9ASTR</name>
<keyword evidence="4" id="KW-1185">Reference proteome</keyword>
<dbReference type="EMBL" id="BQNB010014550">
    <property type="protein sequence ID" value="GJT29527.1"/>
    <property type="molecule type" value="Genomic_DNA"/>
</dbReference>
<reference evidence="3" key="1">
    <citation type="journal article" date="2022" name="Int. J. Mol. Sci.">
        <title>Draft Genome of Tanacetum Coccineum: Genomic Comparison of Closely Related Tanacetum-Family Plants.</title>
        <authorList>
            <person name="Yamashiro T."/>
            <person name="Shiraishi A."/>
            <person name="Nakayama K."/>
            <person name="Satake H."/>
        </authorList>
    </citation>
    <scope>NUCLEOTIDE SEQUENCE</scope>
</reference>